<feature type="binding site" evidence="9">
    <location>
        <position position="469"/>
    </location>
    <ligand>
        <name>Zn(2+)</name>
        <dbReference type="ChEBI" id="CHEBI:29105"/>
        <label>2</label>
        <note>catalytic</note>
    </ligand>
</feature>
<gene>
    <name evidence="11" type="ORF">FQY83_08235</name>
</gene>
<feature type="binding site" evidence="7">
    <location>
        <position position="493"/>
    </location>
    <ligand>
        <name>Zn(2+)</name>
        <dbReference type="ChEBI" id="CHEBI:29105"/>
        <label>1</label>
        <note>catalytic</note>
    </ligand>
</feature>
<organism evidence="11 12">
    <name type="scientific">Luteimonas marina</name>
    <dbReference type="NCBI Taxonomy" id="488485"/>
    <lineage>
        <taxon>Bacteria</taxon>
        <taxon>Pseudomonadati</taxon>
        <taxon>Pseudomonadota</taxon>
        <taxon>Gammaproteobacteria</taxon>
        <taxon>Lysobacterales</taxon>
        <taxon>Lysobacteraceae</taxon>
        <taxon>Luteimonas</taxon>
    </lineage>
</organism>
<feature type="binding site" evidence="9">
    <location>
        <position position="465"/>
    </location>
    <ligand>
        <name>Zn(2+)</name>
        <dbReference type="ChEBI" id="CHEBI:29105"/>
        <label>2</label>
        <note>catalytic</note>
    </ligand>
</feature>
<sequence>MAAGIFHECILHPAECLPDRPHLQSPRPRSSLRPPHSAHHQEPPVTHRHALLVLAVGASLALSACKREPTPAPDGTAPGTTAGTTIPKDETADAFVARVNAELKAMYPELTAAQWLSNTYITDDSQLLAAKANEKFLSSLNDWIEQSKKFEGQQMSPETARAITLLKLGTAMPAPKDPAKLAELTRIATKMEGMYGAGSYCKTAGDAKSCRQLGELEDVLRSDRDYNDQLDAWQGWHTIAQPMRQDYRRFVELVNEGAKELGYADAGEMWRAGYDMSPAELSAETDRLWGQVKPLYEQLHCYARTKLEAQYPGKGSVDGLLPAHLMGNMWQQDWGNLWDILAPYSDQQAGGDLNVTAALERRYQSDLNARLSKENALIDTDRRVEVARDAQLEDAKAMTRQAEEFYTSLGMPKLPDSYWLKTQFIKPRDRDVVCHASAWDMNMDGDVRTKMCIKPNEEDFTTIYHELGHVYYYLAYNKLPPLFQTGAHDGFHEAIGDTIVLAMTPKYLQSIGLVGAQQPSHEALINSQMRMALAKVSFLPFGLMIDRWRWGVFDGSITPENYNKAWWELKARYQGVAPVAVRGEEFFDPGAKYHVPGNTPYTRYFLSHVLQFQFYKALCDAAGYQGPLYECTFAGNKVAGEKFWAMLSKGNSQPWQQTMKELTGGEQMDASAVLEYFAPLQDWLKQQNEGKTCGWQVPAAAPAQAPAKDGESAG</sequence>
<dbReference type="PROSITE" id="PS52011">
    <property type="entry name" value="PEPTIDASE_M2"/>
    <property type="match status" value="1"/>
</dbReference>
<feature type="compositionally biased region" description="Low complexity" evidence="10">
    <location>
        <begin position="73"/>
        <end position="85"/>
    </location>
</feature>
<keyword evidence="7" id="KW-0862">Zinc</keyword>
<evidence type="ECO:0000256" key="6">
    <source>
        <dbReference type="PIRSR" id="PIRSR601548-2"/>
    </source>
</evidence>
<dbReference type="CDD" id="cd06461">
    <property type="entry name" value="M2_ACE"/>
    <property type="match status" value="1"/>
</dbReference>
<evidence type="ECO:0000256" key="3">
    <source>
        <dbReference type="ARBA" id="ARBA00023180"/>
    </source>
</evidence>
<feature type="binding site" evidence="7">
    <location>
        <position position="465"/>
    </location>
    <ligand>
        <name>Zn(2+)</name>
        <dbReference type="ChEBI" id="CHEBI:29105"/>
        <label>1</label>
        <note>catalytic</note>
    </ligand>
</feature>
<feature type="region of interest" description="Disordered" evidence="10">
    <location>
        <begin position="66"/>
        <end position="88"/>
    </location>
</feature>
<reference evidence="11 12" key="1">
    <citation type="journal article" date="2008" name="Int. J. Syst. Evol. Microbiol.">
        <title>Luteimonas marina sp. nov., isolated from seawater.</title>
        <authorList>
            <person name="Baik K.S."/>
            <person name="Park S.C."/>
            <person name="Kim M.S."/>
            <person name="Kim E.M."/>
            <person name="Park C."/>
            <person name="Chun J."/>
            <person name="Seong C.N."/>
        </authorList>
    </citation>
    <scope>NUCLEOTIDE SEQUENCE [LARGE SCALE GENOMIC DNA]</scope>
    <source>
        <strain evidence="11 12">FR1330</strain>
    </source>
</reference>
<feature type="active site" description="Proton donor 2" evidence="5">
    <location>
        <position position="594"/>
    </location>
</feature>
<feature type="disulfide bond" evidence="8">
    <location>
        <begin position="434"/>
        <end position="452"/>
    </location>
</feature>
<feature type="binding site" evidence="7">
    <location>
        <position position="469"/>
    </location>
    <ligand>
        <name>Zn(2+)</name>
        <dbReference type="ChEBI" id="CHEBI:29105"/>
        <label>1</label>
        <note>catalytic</note>
    </ligand>
</feature>
<dbReference type="InterPro" id="IPR001548">
    <property type="entry name" value="Peptidase_M2"/>
</dbReference>
<name>A0A5C5U4M5_9GAMM</name>
<evidence type="ECO:0000256" key="5">
    <source>
        <dbReference type="PIRSR" id="PIRSR601548-11"/>
    </source>
</evidence>
<dbReference type="FunFam" id="1.10.1370.30:FF:000005">
    <property type="entry name" value="Angiotensin-converting enzyme"/>
    <property type="match status" value="1"/>
</dbReference>
<keyword evidence="12" id="KW-1185">Reference proteome</keyword>
<feature type="binding site" evidence="9">
    <location>
        <position position="493"/>
    </location>
    <ligand>
        <name>Zn(2+)</name>
        <dbReference type="ChEBI" id="CHEBI:29105"/>
        <label>2</label>
        <note>catalytic</note>
    </ligand>
</feature>
<proteinExistence type="predicted"/>
<evidence type="ECO:0000256" key="2">
    <source>
        <dbReference type="ARBA" id="ARBA00023157"/>
    </source>
</evidence>
<evidence type="ECO:0000313" key="12">
    <source>
        <dbReference type="Proteomes" id="UP000319980"/>
    </source>
</evidence>
<feature type="region of interest" description="Disordered" evidence="10">
    <location>
        <begin position="17"/>
        <end position="44"/>
    </location>
</feature>
<keyword evidence="1" id="KW-0732">Signal</keyword>
<feature type="binding site" evidence="6">
    <location>
        <position position="603"/>
    </location>
    <ligand>
        <name>chloride</name>
        <dbReference type="ChEBI" id="CHEBI:17996"/>
        <label>1</label>
    </ligand>
</feature>
<feature type="disulfide bond" evidence="8">
    <location>
        <begin position="619"/>
        <end position="631"/>
    </location>
</feature>
<evidence type="ECO:0000256" key="9">
    <source>
        <dbReference type="PIRSR" id="PIRSR601548-8"/>
    </source>
</evidence>
<dbReference type="GO" id="GO:0006508">
    <property type="term" value="P:proteolysis"/>
    <property type="evidence" value="ECO:0007669"/>
    <property type="project" value="InterPro"/>
</dbReference>
<evidence type="ECO:0000313" key="11">
    <source>
        <dbReference type="EMBL" id="TWT21333.1"/>
    </source>
</evidence>
<feature type="active site" description="Proton donor 1" evidence="4">
    <location>
        <position position="594"/>
    </location>
</feature>
<dbReference type="AlphaFoldDB" id="A0A5C5U4M5"/>
<dbReference type="Gene3D" id="1.10.1370.30">
    <property type="match status" value="2"/>
</dbReference>
<feature type="binding site" evidence="6">
    <location>
        <position position="274"/>
    </location>
    <ligand>
        <name>chloride</name>
        <dbReference type="ChEBI" id="CHEBI:17996"/>
        <label>1</label>
    </ligand>
</feature>
<feature type="disulfide bond" evidence="8">
    <location>
        <begin position="201"/>
        <end position="210"/>
    </location>
</feature>
<keyword evidence="7" id="KW-0479">Metal-binding</keyword>
<evidence type="ECO:0000256" key="10">
    <source>
        <dbReference type="SAM" id="MobiDB-lite"/>
    </source>
</evidence>
<feature type="compositionally biased region" description="Low complexity" evidence="10">
    <location>
        <begin position="23"/>
        <end position="35"/>
    </location>
</feature>
<dbReference type="PANTHER" id="PTHR10514">
    <property type="entry name" value="ANGIOTENSIN-CONVERTING ENZYME"/>
    <property type="match status" value="1"/>
</dbReference>
<feature type="active site" description="Proton acceptor 2" evidence="5">
    <location>
        <position position="466"/>
    </location>
</feature>
<dbReference type="Proteomes" id="UP000319980">
    <property type="component" value="Unassembled WGS sequence"/>
</dbReference>
<dbReference type="GO" id="GO:0008237">
    <property type="term" value="F:metallopeptidase activity"/>
    <property type="evidence" value="ECO:0007669"/>
    <property type="project" value="InterPro"/>
</dbReference>
<keyword evidence="3" id="KW-0325">Glycoprotein</keyword>
<protein>
    <submittedName>
        <fullName evidence="11">M2 family metallopeptidase</fullName>
    </submittedName>
</protein>
<dbReference type="PANTHER" id="PTHR10514:SF27">
    <property type="entry name" value="ANGIOTENSIN-CONVERTING ENZYME"/>
    <property type="match status" value="1"/>
</dbReference>
<dbReference type="GO" id="GO:0016020">
    <property type="term" value="C:membrane"/>
    <property type="evidence" value="ECO:0007669"/>
    <property type="project" value="InterPro"/>
</dbReference>
<evidence type="ECO:0000256" key="1">
    <source>
        <dbReference type="ARBA" id="ARBA00022729"/>
    </source>
</evidence>
<comment type="caution">
    <text evidence="11">The sequence shown here is derived from an EMBL/GenBank/DDBJ whole genome shotgun (WGS) entry which is preliminary data.</text>
</comment>
<evidence type="ECO:0000256" key="8">
    <source>
        <dbReference type="PIRSR" id="PIRSR601548-4"/>
    </source>
</evidence>
<dbReference type="GO" id="GO:0008241">
    <property type="term" value="F:peptidyl-dipeptidase activity"/>
    <property type="evidence" value="ECO:0007669"/>
    <property type="project" value="InterPro"/>
</dbReference>
<dbReference type="PRINTS" id="PR00791">
    <property type="entry name" value="PEPDIPTASEA"/>
</dbReference>
<dbReference type="Pfam" id="PF01401">
    <property type="entry name" value="Peptidase_M2"/>
    <property type="match status" value="1"/>
</dbReference>
<dbReference type="EMBL" id="VOHK01000003">
    <property type="protein sequence ID" value="TWT21333.1"/>
    <property type="molecule type" value="Genomic_DNA"/>
</dbReference>
<evidence type="ECO:0000256" key="7">
    <source>
        <dbReference type="PIRSR" id="PIRSR601548-3"/>
    </source>
</evidence>
<dbReference type="OrthoDB" id="5241329at2"/>
<dbReference type="SUPFAM" id="SSF55486">
    <property type="entry name" value="Metalloproteases ('zincins'), catalytic domain"/>
    <property type="match status" value="1"/>
</dbReference>
<feature type="active site" description="Proton acceptor 1" evidence="4">
    <location>
        <position position="466"/>
    </location>
</feature>
<keyword evidence="2 8" id="KW-1015">Disulfide bond</keyword>
<accession>A0A5C5U4M5</accession>
<evidence type="ECO:0000256" key="4">
    <source>
        <dbReference type="PIRSR" id="PIRSR601548-1"/>
    </source>
</evidence>